<reference evidence="1 2" key="1">
    <citation type="journal article" date="2018" name="Int. J. Syst. Evol. Microbiol.">
        <title>Pseudooceanicola lipolyticus sp. nov., a marine alphaproteobacterium, reclassification of Oceanicola flagellatus as Pseudooceanicola flagellatus comb. nov. and emended description of the genus Pseudooceanicola.</title>
        <authorList>
            <person name="Huang M.-M."/>
            <person name="Guo L.-L."/>
            <person name="Wu Y.-H."/>
            <person name="Lai Q.-L."/>
            <person name="Shao Z.-Z."/>
            <person name="Wang C.-S."/>
            <person name="Wu M."/>
            <person name="Xu X.-W."/>
        </authorList>
    </citation>
    <scope>NUCLEOTIDE SEQUENCE [LARGE SCALE GENOMIC DNA]</scope>
    <source>
        <strain evidence="1 2">157</strain>
    </source>
</reference>
<keyword evidence="2" id="KW-1185">Reference proteome</keyword>
<name>A0A2M8IZL0_9RHOB</name>
<gene>
    <name evidence="1" type="ORF">CVM52_14485</name>
</gene>
<dbReference type="AlphaFoldDB" id="A0A2M8IZL0"/>
<accession>A0A2M8IZL0</accession>
<proteinExistence type="predicted"/>
<evidence type="ECO:0000313" key="1">
    <source>
        <dbReference type="EMBL" id="PJE35962.1"/>
    </source>
</evidence>
<comment type="caution">
    <text evidence="1">The sequence shown here is derived from an EMBL/GenBank/DDBJ whole genome shotgun (WGS) entry which is preliminary data.</text>
</comment>
<sequence length="104" mass="11207">MDLSQILSNWLPQAIVSVFSSLAEAGAEVQARVKPLVAVVNAPETEIEHARNGGLLLTLSDHVVLLVDTAEELPNLPDNCVMVQRPYTSDTLTRALVTLDAARC</sequence>
<protein>
    <submittedName>
        <fullName evidence="1">Uncharacterized protein</fullName>
    </submittedName>
</protein>
<dbReference type="EMBL" id="PGTB01000063">
    <property type="protein sequence ID" value="PJE35962.1"/>
    <property type="molecule type" value="Genomic_DNA"/>
</dbReference>
<evidence type="ECO:0000313" key="2">
    <source>
        <dbReference type="Proteomes" id="UP000231553"/>
    </source>
</evidence>
<dbReference type="Proteomes" id="UP000231553">
    <property type="component" value="Unassembled WGS sequence"/>
</dbReference>
<organism evidence="1 2">
    <name type="scientific">Pseudooceanicola lipolyticus</name>
    <dbReference type="NCBI Taxonomy" id="2029104"/>
    <lineage>
        <taxon>Bacteria</taxon>
        <taxon>Pseudomonadati</taxon>
        <taxon>Pseudomonadota</taxon>
        <taxon>Alphaproteobacteria</taxon>
        <taxon>Rhodobacterales</taxon>
        <taxon>Paracoccaceae</taxon>
        <taxon>Pseudooceanicola</taxon>
    </lineage>
</organism>